<protein>
    <submittedName>
        <fullName evidence="2">Fbox/LRR-repeat protein</fullName>
    </submittedName>
</protein>
<reference evidence="2 3" key="1">
    <citation type="journal article" date="2013" name="Genome Biol.">
        <title>Genome of Acanthamoeba castellanii highlights extensive lateral gene transfer and early evolution of tyrosine kinase signaling.</title>
        <authorList>
            <person name="Clarke M."/>
            <person name="Lohan A.J."/>
            <person name="Liu B."/>
            <person name="Lagkouvardos I."/>
            <person name="Roy S."/>
            <person name="Zafar N."/>
            <person name="Bertelli C."/>
            <person name="Schilde C."/>
            <person name="Kianianmomeni A."/>
            <person name="Burglin T.R."/>
            <person name="Frech C."/>
            <person name="Turcotte B."/>
            <person name="Kopec K.O."/>
            <person name="Synnott J.M."/>
            <person name="Choo C."/>
            <person name="Paponov I."/>
            <person name="Finkler A."/>
            <person name="Soon Heng Tan C."/>
            <person name="Hutchins A.P."/>
            <person name="Weinmeier T."/>
            <person name="Rattei T."/>
            <person name="Chu J.S."/>
            <person name="Gimenez G."/>
            <person name="Irimia M."/>
            <person name="Rigden D.J."/>
            <person name="Fitzpatrick D.A."/>
            <person name="Lorenzo-Morales J."/>
            <person name="Bateman A."/>
            <person name="Chiu C.H."/>
            <person name="Tang P."/>
            <person name="Hegemann P."/>
            <person name="Fromm H."/>
            <person name="Raoult D."/>
            <person name="Greub G."/>
            <person name="Miranda-Saavedra D."/>
            <person name="Chen N."/>
            <person name="Nash P."/>
            <person name="Ginger M.L."/>
            <person name="Horn M."/>
            <person name="Schaap P."/>
            <person name="Caler L."/>
            <person name="Loftus B."/>
        </authorList>
    </citation>
    <scope>NUCLEOTIDE SEQUENCE [LARGE SCALE GENOMIC DNA]</scope>
    <source>
        <strain evidence="2 3">Neff</strain>
    </source>
</reference>
<dbReference type="InterPro" id="IPR032675">
    <property type="entry name" value="LRR_dom_sf"/>
</dbReference>
<organism evidence="2 3">
    <name type="scientific">Acanthamoeba castellanii (strain ATCC 30010 / Neff)</name>
    <dbReference type="NCBI Taxonomy" id="1257118"/>
    <lineage>
        <taxon>Eukaryota</taxon>
        <taxon>Amoebozoa</taxon>
        <taxon>Discosea</taxon>
        <taxon>Longamoebia</taxon>
        <taxon>Centramoebida</taxon>
        <taxon>Acanthamoebidae</taxon>
        <taxon>Acanthamoeba</taxon>
    </lineage>
</organism>
<dbReference type="Pfam" id="PF25372">
    <property type="entry name" value="DUF7885"/>
    <property type="match status" value="1"/>
</dbReference>
<dbReference type="GeneID" id="14913750"/>
<dbReference type="OMA" id="EFCHEIT"/>
<accession>L8GLX9</accession>
<dbReference type="STRING" id="1257118.L8GLX9"/>
<dbReference type="InterPro" id="IPR006553">
    <property type="entry name" value="Leu-rich_rpt_Cys-con_subtyp"/>
</dbReference>
<dbReference type="Proteomes" id="UP000011083">
    <property type="component" value="Unassembled WGS sequence"/>
</dbReference>
<evidence type="ECO:0000313" key="2">
    <source>
        <dbReference type="EMBL" id="ELR13211.1"/>
    </source>
</evidence>
<dbReference type="PANTHER" id="PTHR13318">
    <property type="entry name" value="PARTNER OF PAIRED, ISOFORM B-RELATED"/>
    <property type="match status" value="1"/>
</dbReference>
<sequence length="469" mass="51892">MEQKDGEGAAAHEPQCGFPPEVWGHCFSLLEDVCSEWAQLAWRECRTLNLARYAEAITGSPSCFLFGEEGLLHRCKKVEELNLRKARIGNTQIERVLTYWPTLRRLNLSCIVRVNGVTLGLIGAHLGSRLTHLSLESCRKLRDSSFVEVLNIQGLDKLTDAGLAHLAANNTELRDLDMQSCSAEITRKAIKKLVRRASGLRRLILKFCRPVDDSVLRVIGDSLGPSLEVVEFQGCPSEQITDAGVIHLVSRCHRLQRLNLIGLRQLTDATLAAVAQHLEYVVELEMKECTGITDEGLRHLAQGANHRLCTFNFEFCHEITDVGIAELCALARSRKEKAGGSSYTPVRILNVGHLPRLTGRSLALIVQDIAADLHSLNLSDCALIDEESVLAVLRACSRLKVINLKGLPLLTDRVLEDILAHDCYALEKLQVGGHDNSFTRDCLDSFVRRKRPGVVLNVASLLALQHAAT</sequence>
<dbReference type="SMART" id="SM00367">
    <property type="entry name" value="LRR_CC"/>
    <property type="match status" value="9"/>
</dbReference>
<dbReference type="RefSeq" id="XP_004335224.1">
    <property type="nucleotide sequence ID" value="XM_004335176.1"/>
</dbReference>
<dbReference type="GO" id="GO:0019005">
    <property type="term" value="C:SCF ubiquitin ligase complex"/>
    <property type="evidence" value="ECO:0007669"/>
    <property type="project" value="TreeGrafter"/>
</dbReference>
<keyword evidence="3" id="KW-1185">Reference proteome</keyword>
<proteinExistence type="predicted"/>
<evidence type="ECO:0000259" key="1">
    <source>
        <dbReference type="Pfam" id="PF25372"/>
    </source>
</evidence>
<dbReference type="InterPro" id="IPR057207">
    <property type="entry name" value="FBXL15_LRR"/>
</dbReference>
<dbReference type="EMBL" id="KB008097">
    <property type="protein sequence ID" value="ELR13211.1"/>
    <property type="molecule type" value="Genomic_DNA"/>
</dbReference>
<dbReference type="VEuPathDB" id="AmoebaDB:ACA1_100480"/>
<dbReference type="AlphaFoldDB" id="L8GLX9"/>
<name>L8GLX9_ACACF</name>
<dbReference type="OrthoDB" id="550575at2759"/>
<gene>
    <name evidence="2" type="ORF">ACA1_100480</name>
</gene>
<dbReference type="Gene3D" id="3.80.10.10">
    <property type="entry name" value="Ribonuclease Inhibitor"/>
    <property type="match status" value="3"/>
</dbReference>
<dbReference type="SUPFAM" id="SSF52047">
    <property type="entry name" value="RNI-like"/>
    <property type="match status" value="1"/>
</dbReference>
<dbReference type="KEGG" id="acan:ACA1_100480"/>
<evidence type="ECO:0000313" key="3">
    <source>
        <dbReference type="Proteomes" id="UP000011083"/>
    </source>
</evidence>
<dbReference type="GO" id="GO:0031146">
    <property type="term" value="P:SCF-dependent proteasomal ubiquitin-dependent protein catabolic process"/>
    <property type="evidence" value="ECO:0007669"/>
    <property type="project" value="TreeGrafter"/>
</dbReference>
<feature type="domain" description="F-box/LRR-repeat protein 15-like leucin rich repeat" evidence="1">
    <location>
        <begin position="239"/>
        <end position="391"/>
    </location>
</feature>